<dbReference type="PIRSF" id="PIRSF000722">
    <property type="entry name" value="Acetate_prop_kin"/>
    <property type="match status" value="1"/>
</dbReference>
<comment type="function">
    <text evidence="9">Catalyzes the formation of acetyl phosphate from acetate and ATP. Can also catalyze the reverse reaction.</text>
</comment>
<evidence type="ECO:0000256" key="3">
    <source>
        <dbReference type="ARBA" id="ARBA00022679"/>
    </source>
</evidence>
<name>A0ABU1C9U5_9GAMM</name>
<feature type="site" description="Transition state stabilizer" evidence="9">
    <location>
        <position position="217"/>
    </location>
</feature>
<comment type="caution">
    <text evidence="9">Lacks conserved residue(s) required for the propagation of feature annotation.</text>
</comment>
<keyword evidence="8 9" id="KW-0460">Magnesium</keyword>
<evidence type="ECO:0000256" key="10">
    <source>
        <dbReference type="RuleBase" id="RU003835"/>
    </source>
</evidence>
<feature type="binding site" evidence="9">
    <location>
        <position position="7"/>
    </location>
    <ligand>
        <name>Mg(2+)</name>
        <dbReference type="ChEBI" id="CHEBI:18420"/>
    </ligand>
</feature>
<dbReference type="Gene3D" id="3.30.420.40">
    <property type="match status" value="2"/>
</dbReference>
<keyword evidence="2 9" id="KW-0963">Cytoplasm</keyword>
<dbReference type="EC" id="2.7.2.1" evidence="9"/>
<dbReference type="RefSeq" id="WP_309261129.1">
    <property type="nucleotide sequence ID" value="NZ_JARUHG010000001.1"/>
</dbReference>
<dbReference type="PRINTS" id="PR00471">
    <property type="entry name" value="ACETATEKNASE"/>
</dbReference>
<keyword evidence="4 9" id="KW-0479">Metal-binding</keyword>
<dbReference type="PROSITE" id="PS01076">
    <property type="entry name" value="ACETATE_KINASE_2"/>
    <property type="match status" value="1"/>
</dbReference>
<comment type="catalytic activity">
    <reaction evidence="9">
        <text>acetate + ATP = acetyl phosphate + ADP</text>
        <dbReference type="Rhea" id="RHEA:11352"/>
        <dbReference type="ChEBI" id="CHEBI:22191"/>
        <dbReference type="ChEBI" id="CHEBI:30089"/>
        <dbReference type="ChEBI" id="CHEBI:30616"/>
        <dbReference type="ChEBI" id="CHEBI:456216"/>
        <dbReference type="EC" id="2.7.2.1"/>
    </reaction>
</comment>
<dbReference type="EMBL" id="JARUHG010000001">
    <property type="protein sequence ID" value="MDR0181966.1"/>
    <property type="molecule type" value="Genomic_DNA"/>
</dbReference>
<dbReference type="HAMAP" id="MF_00020">
    <property type="entry name" value="Acetate_kinase"/>
    <property type="match status" value="1"/>
</dbReference>
<dbReference type="SUPFAM" id="SSF53067">
    <property type="entry name" value="Actin-like ATPase domain"/>
    <property type="match status" value="2"/>
</dbReference>
<feature type="binding site" evidence="9">
    <location>
        <begin position="259"/>
        <end position="261"/>
    </location>
    <ligand>
        <name>ATP</name>
        <dbReference type="ChEBI" id="CHEBI:30616"/>
    </ligand>
</feature>
<keyword evidence="6 9" id="KW-0418">Kinase</keyword>
<feature type="binding site" evidence="9">
    <location>
        <position position="14"/>
    </location>
    <ligand>
        <name>ATP</name>
        <dbReference type="ChEBI" id="CHEBI:30616"/>
    </ligand>
</feature>
<evidence type="ECO:0000256" key="6">
    <source>
        <dbReference type="ARBA" id="ARBA00022777"/>
    </source>
</evidence>
<feature type="binding site" evidence="9">
    <location>
        <position position="70"/>
    </location>
    <ligand>
        <name>substrate</name>
    </ligand>
</feature>
<evidence type="ECO:0000256" key="7">
    <source>
        <dbReference type="ARBA" id="ARBA00022840"/>
    </source>
</evidence>
<proteinExistence type="inferred from homology"/>
<reference evidence="11 12" key="1">
    <citation type="submission" date="2023-04" db="EMBL/GenBank/DDBJ databases">
        <title>Lysobacter sp. strain UC isolated from soil sample.</title>
        <authorList>
            <person name="Choksket S."/>
            <person name="Harshvardhan F."/>
            <person name="Rana R."/>
            <person name="Patil P.B."/>
            <person name="Korpole S."/>
        </authorList>
    </citation>
    <scope>NUCLEOTIDE SEQUENCE [LARGE SCALE GENOMIC DNA]</scope>
    <source>
        <strain evidence="11 12">UC</strain>
    </source>
</reference>
<keyword evidence="3 9" id="KW-0808">Transferase</keyword>
<evidence type="ECO:0000313" key="11">
    <source>
        <dbReference type="EMBL" id="MDR0181966.1"/>
    </source>
</evidence>
<comment type="cofactor">
    <cofactor evidence="9">
        <name>Mg(2+)</name>
        <dbReference type="ChEBI" id="CHEBI:18420"/>
    </cofactor>
    <cofactor evidence="9">
        <name>Mn(2+)</name>
        <dbReference type="ChEBI" id="CHEBI:29035"/>
    </cofactor>
    <text evidence="9">Mg(2+). Can also accept Mn(2+).</text>
</comment>
<feature type="binding site" evidence="9">
    <location>
        <position position="355"/>
    </location>
    <ligand>
        <name>Mg(2+)</name>
        <dbReference type="ChEBI" id="CHEBI:18420"/>
    </ligand>
</feature>
<dbReference type="Proteomes" id="UP001233535">
    <property type="component" value="Unassembled WGS sequence"/>
</dbReference>
<evidence type="ECO:0000313" key="12">
    <source>
        <dbReference type="Proteomes" id="UP001233535"/>
    </source>
</evidence>
<sequence>MHVLALNMGSTGLKAGLFDADVGGDARKRNGASIESHNDTAPLATRADALLAELARSWGLETAPDMVVHRVVHGGDRDGPTRLTHDELAALQALSALAPLHQAPELAVALAAVQRWPECEHVAVFDTCWHRTMPEIHRHFALPDALYERGVRRYGFHGLAFASGMARVAELAPTWARARVVLAHLGGGSSLCAIRDGASVNTTMGMTPLGGVAMGTRPGSLDPGVVLHLQRALGMSDAEIDHLLWRDSGLQGLSGESGDMRRLLASDSPRARRAVALYASLVAQGIAAMAACIGGLDVLGFSGGIGQNAPAVRTAICEQLDWMGVRLDSIANEANCVDLSASAAPVRVLVLSIDEEREMVREAILMKKARDRTCHAAGC</sequence>
<evidence type="ECO:0000256" key="9">
    <source>
        <dbReference type="HAMAP-Rule" id="MF_00020"/>
    </source>
</evidence>
<keyword evidence="7 9" id="KW-0067">ATP-binding</keyword>
<comment type="caution">
    <text evidence="11">The sequence shown here is derived from an EMBL/GenBank/DDBJ whole genome shotgun (WGS) entry which is preliminary data.</text>
</comment>
<evidence type="ECO:0000256" key="4">
    <source>
        <dbReference type="ARBA" id="ARBA00022723"/>
    </source>
</evidence>
<dbReference type="InterPro" id="IPR043129">
    <property type="entry name" value="ATPase_NBD"/>
</dbReference>
<accession>A0ABU1C9U5</accession>
<keyword evidence="12" id="KW-1185">Reference proteome</keyword>
<dbReference type="Pfam" id="PF00871">
    <property type="entry name" value="Acetate_kinase"/>
    <property type="match status" value="1"/>
</dbReference>
<gene>
    <name evidence="9" type="primary">ackA</name>
    <name evidence="11" type="ORF">P8609_03145</name>
</gene>
<evidence type="ECO:0000256" key="2">
    <source>
        <dbReference type="ARBA" id="ARBA00022490"/>
    </source>
</evidence>
<evidence type="ECO:0000256" key="1">
    <source>
        <dbReference type="ARBA" id="ARBA00008748"/>
    </source>
</evidence>
<feature type="active site" description="Proton donor/acceptor" evidence="9">
    <location>
        <position position="126"/>
    </location>
</feature>
<dbReference type="InterPro" id="IPR023865">
    <property type="entry name" value="Aliphatic_acid_kinase_CS"/>
</dbReference>
<comment type="similarity">
    <text evidence="1 9 10">Belongs to the acetokinase family.</text>
</comment>
<organism evidence="11 12">
    <name type="scientific">Lysobacter arvi</name>
    <dbReference type="NCBI Taxonomy" id="3038776"/>
    <lineage>
        <taxon>Bacteria</taxon>
        <taxon>Pseudomonadati</taxon>
        <taxon>Pseudomonadota</taxon>
        <taxon>Gammaproteobacteria</taxon>
        <taxon>Lysobacterales</taxon>
        <taxon>Lysobacteraceae</taxon>
        <taxon>Lysobacter</taxon>
    </lineage>
</organism>
<feature type="site" description="Transition state stabilizer" evidence="9">
    <location>
        <position position="157"/>
    </location>
</feature>
<feature type="binding site" evidence="9">
    <location>
        <begin position="184"/>
        <end position="188"/>
    </location>
    <ligand>
        <name>ATP</name>
        <dbReference type="ChEBI" id="CHEBI:30616"/>
    </ligand>
</feature>
<comment type="subcellular location">
    <subcellularLocation>
        <location evidence="9">Cytoplasm</location>
    </subcellularLocation>
</comment>
<keyword evidence="5 9" id="KW-0547">Nucleotide-binding</keyword>
<dbReference type="PANTHER" id="PTHR21060:SF21">
    <property type="entry name" value="ACETATE KINASE"/>
    <property type="match status" value="1"/>
</dbReference>
<dbReference type="PANTHER" id="PTHR21060">
    <property type="entry name" value="ACETATE KINASE"/>
    <property type="match status" value="1"/>
</dbReference>
<comment type="pathway">
    <text evidence="9">Metabolic intermediate biosynthesis; acetyl-CoA biosynthesis; acetyl-CoA from acetate: step 1/2.</text>
</comment>
<dbReference type="GO" id="GO:0016301">
    <property type="term" value="F:kinase activity"/>
    <property type="evidence" value="ECO:0007669"/>
    <property type="project" value="UniProtKB-KW"/>
</dbReference>
<evidence type="ECO:0000256" key="8">
    <source>
        <dbReference type="ARBA" id="ARBA00022842"/>
    </source>
</evidence>
<evidence type="ECO:0000256" key="5">
    <source>
        <dbReference type="ARBA" id="ARBA00022741"/>
    </source>
</evidence>
<protein>
    <recommendedName>
        <fullName evidence="9">Acetate kinase</fullName>
        <ecNumber evidence="9">2.7.2.1</ecNumber>
    </recommendedName>
    <alternativeName>
        <fullName evidence="9">Acetokinase</fullName>
    </alternativeName>
</protein>
<dbReference type="InterPro" id="IPR004372">
    <property type="entry name" value="Ac/propionate_kinase"/>
</dbReference>
<comment type="subunit">
    <text evidence="9">Homodimer.</text>
</comment>
<dbReference type="InterPro" id="IPR000890">
    <property type="entry name" value="Aliphatic_acid_kin_short-chain"/>
</dbReference>